<gene>
    <name evidence="2" type="ORF">FSP39_010608</name>
</gene>
<organism evidence="2 3">
    <name type="scientific">Pinctada imbricata</name>
    <name type="common">Atlantic pearl-oyster</name>
    <name type="synonym">Pinctada martensii</name>
    <dbReference type="NCBI Taxonomy" id="66713"/>
    <lineage>
        <taxon>Eukaryota</taxon>
        <taxon>Metazoa</taxon>
        <taxon>Spiralia</taxon>
        <taxon>Lophotrochozoa</taxon>
        <taxon>Mollusca</taxon>
        <taxon>Bivalvia</taxon>
        <taxon>Autobranchia</taxon>
        <taxon>Pteriomorphia</taxon>
        <taxon>Pterioida</taxon>
        <taxon>Pterioidea</taxon>
        <taxon>Pteriidae</taxon>
        <taxon>Pinctada</taxon>
    </lineage>
</organism>
<dbReference type="InterPro" id="IPR015943">
    <property type="entry name" value="WD40/YVTN_repeat-like_dom_sf"/>
</dbReference>
<sequence length="725" mass="83046">MYRRYLEQLKLMEADKEQAVKDADTEEKDDPPKKAKPTKKKKPEGDPVTPYKSKPGTLVPPTLTPPSAAILGDYSTADVLASQTFRLYVGGLSKDSENLMIILESSAFALFNIDERSYSRSVEFATDIDGIAISKDETIIVLCNTLKYEEKGETFCVYDVKTLERIKEFKATVPFYKTLTISHDSKFVFYASYPNQIASLNLETGQTGILHTDSDIITDFRHLADDTWVSVSENRLKIWKEDKTAYSVPYEWNKDNLPPISDIYPMENPRYVVFIRKNEEDEDDQGVNGMQNHISEKNNEELIEGKCYAFVIQVYDISSKKVVRQLAQDDDDFEDLDLQGYALLDDCSLALVVRSGKMVKICLNTMKVTLVYATPRKEVVTIVYDSKRDEMDQTTVILSKASAGRELVTRAESKGSVLVYDNVSGKRVAKLRPPADVTSYRIEYLKVNESGEVCITLAERRSTVLVFNVPKRQYLFKILLEDYMYNYQLMFMPMTENLIAVLRKKYSKKMQRGEDITATSVFKLKESPGELAKLYVDKDYKIKYLKKIPKWSPLPRSKEIVGHTFVDEDYYITMSRDGFMRVWDMNKDEIERIQVGEIEDLECEFESNIQYAGHGPFIVAYYGNTFKVLHKGSWKLLAIFTLDESICMMDWTILKDGKSILLVTCNDEIHHITLKNGGIDVDLAKEPELFIGEDSDNHLNIEDVEWAEDGPHESDSDSDDYKLLL</sequence>
<name>A0AA88XN78_PINIB</name>
<accession>A0AA88XN78</accession>
<dbReference type="Proteomes" id="UP001186944">
    <property type="component" value="Unassembled WGS sequence"/>
</dbReference>
<dbReference type="AlphaFoldDB" id="A0AA88XN78"/>
<protein>
    <submittedName>
        <fullName evidence="2">Uncharacterized protein</fullName>
    </submittedName>
</protein>
<keyword evidence="3" id="KW-1185">Reference proteome</keyword>
<proteinExistence type="predicted"/>
<feature type="compositionally biased region" description="Basic and acidic residues" evidence="1">
    <location>
        <begin position="13"/>
        <end position="23"/>
    </location>
</feature>
<comment type="caution">
    <text evidence="2">The sequence shown here is derived from an EMBL/GenBank/DDBJ whole genome shotgun (WGS) entry which is preliminary data.</text>
</comment>
<evidence type="ECO:0000256" key="1">
    <source>
        <dbReference type="SAM" id="MobiDB-lite"/>
    </source>
</evidence>
<dbReference type="InterPro" id="IPR011044">
    <property type="entry name" value="Quino_amine_DH_bsu"/>
</dbReference>
<feature type="region of interest" description="Disordered" evidence="1">
    <location>
        <begin position="13"/>
        <end position="60"/>
    </location>
</feature>
<dbReference type="EMBL" id="VSWD01000013">
    <property type="protein sequence ID" value="KAK3084242.1"/>
    <property type="molecule type" value="Genomic_DNA"/>
</dbReference>
<dbReference type="Gene3D" id="2.130.10.10">
    <property type="entry name" value="YVTN repeat-like/Quinoprotein amine dehydrogenase"/>
    <property type="match status" value="1"/>
</dbReference>
<reference evidence="2" key="1">
    <citation type="submission" date="2019-08" db="EMBL/GenBank/DDBJ databases">
        <title>The improved chromosome-level genome for the pearl oyster Pinctada fucata martensii using PacBio sequencing and Hi-C.</title>
        <authorList>
            <person name="Zheng Z."/>
        </authorList>
    </citation>
    <scope>NUCLEOTIDE SEQUENCE</scope>
    <source>
        <strain evidence="2">ZZ-2019</strain>
        <tissue evidence="2">Adductor muscle</tissue>
    </source>
</reference>
<dbReference type="SUPFAM" id="SSF50969">
    <property type="entry name" value="YVTN repeat-like/Quinoprotein amine dehydrogenase"/>
    <property type="match status" value="1"/>
</dbReference>
<evidence type="ECO:0000313" key="3">
    <source>
        <dbReference type="Proteomes" id="UP001186944"/>
    </source>
</evidence>
<dbReference type="SUPFAM" id="SSF69322">
    <property type="entry name" value="Tricorn protease domain 2"/>
    <property type="match status" value="1"/>
</dbReference>
<evidence type="ECO:0000313" key="2">
    <source>
        <dbReference type="EMBL" id="KAK3084242.1"/>
    </source>
</evidence>